<dbReference type="AlphaFoldDB" id="A0A9X4MD43"/>
<dbReference type="InterPro" id="IPR023801">
    <property type="entry name" value="His_deacetylse_dom"/>
</dbReference>
<comment type="similarity">
    <text evidence="1">Belongs to the histone deacetylase family.</text>
</comment>
<dbReference type="GO" id="GO:0016787">
    <property type="term" value="F:hydrolase activity"/>
    <property type="evidence" value="ECO:0007669"/>
    <property type="project" value="UniProtKB-KW"/>
</dbReference>
<dbReference type="PRINTS" id="PR01270">
    <property type="entry name" value="HDASUPER"/>
</dbReference>
<dbReference type="Proteomes" id="UP001152872">
    <property type="component" value="Unassembled WGS sequence"/>
</dbReference>
<dbReference type="InterPro" id="IPR023696">
    <property type="entry name" value="Ureohydrolase_dom_sf"/>
</dbReference>
<dbReference type="Gene3D" id="3.40.800.20">
    <property type="entry name" value="Histone deacetylase domain"/>
    <property type="match status" value="1"/>
</dbReference>
<gene>
    <name evidence="4" type="ORF">FEV09_04950</name>
</gene>
<dbReference type="PANTHER" id="PTHR10625">
    <property type="entry name" value="HISTONE DEACETYLASE HDAC1-RELATED"/>
    <property type="match status" value="1"/>
</dbReference>
<protein>
    <submittedName>
        <fullName evidence="4">Histone deacetylase</fullName>
    </submittedName>
</protein>
<dbReference type="GO" id="GO:0004407">
    <property type="term" value="F:histone deacetylase activity"/>
    <property type="evidence" value="ECO:0007669"/>
    <property type="project" value="InterPro"/>
</dbReference>
<dbReference type="EMBL" id="VBTY01000026">
    <property type="protein sequence ID" value="MDG3493899.1"/>
    <property type="molecule type" value="Genomic_DNA"/>
</dbReference>
<dbReference type="InterPro" id="IPR000286">
    <property type="entry name" value="HDACs"/>
</dbReference>
<dbReference type="Pfam" id="PF00850">
    <property type="entry name" value="Hist_deacetyl"/>
    <property type="match status" value="1"/>
</dbReference>
<proteinExistence type="inferred from homology"/>
<feature type="domain" description="Histone deacetylase" evidence="3">
    <location>
        <begin position="31"/>
        <end position="318"/>
    </location>
</feature>
<sequence length="326" mass="36454">MIETSDSIIIRPKVVYSPNYDIKFLGLEKLHPFDSCKYGRAWRVLADRFGDRLIANSLAPVAPAPTEILQLVHTTDYLKNLQRSHFVAQSLEMDSLGFLPIGILDSRVLQPMRLATMGTVMASEAALEFGVAINLSGGYHHASAERGEGFCIYSDIAIAISLLRQSQKINAEDRVAIIDLDAHQGNGLARIFYEDPSIHILDMYNQQIYPNDTYAKERVDWAIPLLSGTKDDRYLGLLKDRLPAFLQESDLPKIVFYNAGTDIYERDLLGGLKVSEEGVLERDRFVFQTVIDLGIPLVMVLSGGYASESYRLIAHSISAVLQTWNN</sequence>
<organism evidence="4 5">
    <name type="scientific">Pseudanabaena catenata USMAC16</name>
    <dbReference type="NCBI Taxonomy" id="1855837"/>
    <lineage>
        <taxon>Bacteria</taxon>
        <taxon>Bacillati</taxon>
        <taxon>Cyanobacteriota</taxon>
        <taxon>Cyanophyceae</taxon>
        <taxon>Pseudanabaenales</taxon>
        <taxon>Pseudanabaenaceae</taxon>
        <taxon>Pseudanabaena</taxon>
    </lineage>
</organism>
<evidence type="ECO:0000313" key="4">
    <source>
        <dbReference type="EMBL" id="MDG3493899.1"/>
    </source>
</evidence>
<evidence type="ECO:0000259" key="3">
    <source>
        <dbReference type="Pfam" id="PF00850"/>
    </source>
</evidence>
<dbReference type="CDD" id="cd09993">
    <property type="entry name" value="HDAC_classIV"/>
    <property type="match status" value="1"/>
</dbReference>
<reference evidence="4" key="1">
    <citation type="submission" date="2019-05" db="EMBL/GenBank/DDBJ databases">
        <title>Whole genome sequencing of Pseudanabaena catenata USMAC16.</title>
        <authorList>
            <person name="Khan Z."/>
            <person name="Omar W.M."/>
            <person name="Convey P."/>
            <person name="Merican F."/>
            <person name="Najimudin N."/>
        </authorList>
    </citation>
    <scope>NUCLEOTIDE SEQUENCE</scope>
    <source>
        <strain evidence="4">USMAC16</strain>
    </source>
</reference>
<dbReference type="GO" id="GO:0040029">
    <property type="term" value="P:epigenetic regulation of gene expression"/>
    <property type="evidence" value="ECO:0007669"/>
    <property type="project" value="TreeGrafter"/>
</dbReference>
<dbReference type="PANTHER" id="PTHR10625:SF23">
    <property type="entry name" value="HISTONE DEACETYLASE 11"/>
    <property type="match status" value="1"/>
</dbReference>
<evidence type="ECO:0000313" key="5">
    <source>
        <dbReference type="Proteomes" id="UP001152872"/>
    </source>
</evidence>
<evidence type="ECO:0000256" key="2">
    <source>
        <dbReference type="ARBA" id="ARBA00022801"/>
    </source>
</evidence>
<name>A0A9X4MD43_9CYAN</name>
<keyword evidence="5" id="KW-1185">Reference proteome</keyword>
<dbReference type="SUPFAM" id="SSF52768">
    <property type="entry name" value="Arginase/deacetylase"/>
    <property type="match status" value="1"/>
</dbReference>
<accession>A0A9X4MD43</accession>
<dbReference type="InterPro" id="IPR044150">
    <property type="entry name" value="HDAC_classIV"/>
</dbReference>
<dbReference type="InterPro" id="IPR037138">
    <property type="entry name" value="His_deacetylse_dom_sf"/>
</dbReference>
<evidence type="ECO:0000256" key="1">
    <source>
        <dbReference type="ARBA" id="ARBA00005947"/>
    </source>
</evidence>
<dbReference type="RefSeq" id="WP_009625954.1">
    <property type="nucleotide sequence ID" value="NZ_VBTY01000026.1"/>
</dbReference>
<comment type="caution">
    <text evidence="4">The sequence shown here is derived from an EMBL/GenBank/DDBJ whole genome shotgun (WGS) entry which is preliminary data.</text>
</comment>
<keyword evidence="2" id="KW-0378">Hydrolase</keyword>